<comment type="caution">
    <text evidence="6">The sequence shown here is derived from an EMBL/GenBank/DDBJ whole genome shotgun (WGS) entry which is preliminary data.</text>
</comment>
<dbReference type="AlphaFoldDB" id="X0Q9F3"/>
<evidence type="ECO:0000259" key="5">
    <source>
        <dbReference type="PROSITE" id="PS50893"/>
    </source>
</evidence>
<gene>
    <name evidence="6" type="ORF">RW1_041_00790</name>
</gene>
<dbReference type="GO" id="GO:0005524">
    <property type="term" value="F:ATP binding"/>
    <property type="evidence" value="ECO:0007669"/>
    <property type="project" value="UniProtKB-KW"/>
</dbReference>
<keyword evidence="2" id="KW-0813">Transport</keyword>
<dbReference type="PANTHER" id="PTHR43776:SF7">
    <property type="entry name" value="D,D-DIPEPTIDE TRANSPORT ATP-BINDING PROTEIN DDPF-RELATED"/>
    <property type="match status" value="1"/>
</dbReference>
<dbReference type="GO" id="GO:0015833">
    <property type="term" value="P:peptide transport"/>
    <property type="evidence" value="ECO:0007669"/>
    <property type="project" value="InterPro"/>
</dbReference>
<dbReference type="PANTHER" id="PTHR43776">
    <property type="entry name" value="TRANSPORT ATP-BINDING PROTEIN"/>
    <property type="match status" value="1"/>
</dbReference>
<dbReference type="FunFam" id="3.40.50.300:FF:000016">
    <property type="entry name" value="Oligopeptide ABC transporter ATP-binding component"/>
    <property type="match status" value="1"/>
</dbReference>
<dbReference type="PROSITE" id="PS00211">
    <property type="entry name" value="ABC_TRANSPORTER_1"/>
    <property type="match status" value="1"/>
</dbReference>
<evidence type="ECO:0000313" key="7">
    <source>
        <dbReference type="Proteomes" id="UP000019491"/>
    </source>
</evidence>
<dbReference type="InterPro" id="IPR050319">
    <property type="entry name" value="ABC_transp_ATP-bind"/>
</dbReference>
<dbReference type="SUPFAM" id="SSF52540">
    <property type="entry name" value="P-loop containing nucleoside triphosphate hydrolases"/>
    <property type="match status" value="1"/>
</dbReference>
<dbReference type="NCBIfam" id="TIGR01727">
    <property type="entry name" value="oligo_HPY"/>
    <property type="match status" value="1"/>
</dbReference>
<dbReference type="PROSITE" id="PS50893">
    <property type="entry name" value="ABC_TRANSPORTER_2"/>
    <property type="match status" value="1"/>
</dbReference>
<accession>X0Q9F3</accession>
<evidence type="ECO:0000256" key="2">
    <source>
        <dbReference type="ARBA" id="ARBA00022448"/>
    </source>
</evidence>
<organism evidence="6 7">
    <name type="scientific">Rhodococcus wratislaviensis NBRC 100605</name>
    <dbReference type="NCBI Taxonomy" id="1219028"/>
    <lineage>
        <taxon>Bacteria</taxon>
        <taxon>Bacillati</taxon>
        <taxon>Actinomycetota</taxon>
        <taxon>Actinomycetes</taxon>
        <taxon>Mycobacteriales</taxon>
        <taxon>Nocardiaceae</taxon>
        <taxon>Rhodococcus</taxon>
    </lineage>
</organism>
<dbReference type="InterPro" id="IPR013563">
    <property type="entry name" value="Oligopep_ABC_C"/>
</dbReference>
<dbReference type="Pfam" id="PF00005">
    <property type="entry name" value="ABC_tran"/>
    <property type="match status" value="1"/>
</dbReference>
<sequence>MTVFRMEDVAVAYGTGRGALQVVRGVTIDIAQGETVGLVGESGCGKSTLAKAATGMLPLSDGRVLLEGADVTQALRRRSKHIAKRIQMVFQDPHGSLNPRMTVGETLAEAISAHRRLGGAGLRAEVTRLLDLVGLGSRAQERRPGDFSGGQKQRIAIARALAVQPSVLIADEITSALDVSVQASILNLLRSIQSETGVACLFISHNLSVVRYISDRVAVMHLGRIVEQGPARELFDRPEHPYTRVLLDSVPQFARTGSEPGLRTLREPVDPHSVPSGCEFRTRCPMGPEVDRSRHECMASTPRLIARAPGHQVACHFAPPASPDDRDRGLDPC</sequence>
<dbReference type="SMART" id="SM00382">
    <property type="entry name" value="AAA"/>
    <property type="match status" value="1"/>
</dbReference>
<dbReference type="GO" id="GO:0055085">
    <property type="term" value="P:transmembrane transport"/>
    <property type="evidence" value="ECO:0007669"/>
    <property type="project" value="UniProtKB-ARBA"/>
</dbReference>
<evidence type="ECO:0000256" key="1">
    <source>
        <dbReference type="ARBA" id="ARBA00005417"/>
    </source>
</evidence>
<comment type="similarity">
    <text evidence="1">Belongs to the ABC transporter superfamily.</text>
</comment>
<dbReference type="InterPro" id="IPR017871">
    <property type="entry name" value="ABC_transporter-like_CS"/>
</dbReference>
<proteinExistence type="inferred from homology"/>
<dbReference type="CDD" id="cd03257">
    <property type="entry name" value="ABC_NikE_OppD_transporters"/>
    <property type="match status" value="1"/>
</dbReference>
<reference evidence="6 7" key="1">
    <citation type="submission" date="2014-02" db="EMBL/GenBank/DDBJ databases">
        <title>Whole genome shotgun sequence of Rhodococcus wratislaviensis NBRC 100605.</title>
        <authorList>
            <person name="Hosoyama A."/>
            <person name="Tsuchikane K."/>
            <person name="Yoshida I."/>
            <person name="Ohji S."/>
            <person name="Ichikawa N."/>
            <person name="Yamazoe A."/>
            <person name="Fujita N."/>
        </authorList>
    </citation>
    <scope>NUCLEOTIDE SEQUENCE [LARGE SCALE GENOMIC DNA]</scope>
    <source>
        <strain evidence="6 7">NBRC 100605</strain>
    </source>
</reference>
<dbReference type="InterPro" id="IPR003439">
    <property type="entry name" value="ABC_transporter-like_ATP-bd"/>
</dbReference>
<dbReference type="InterPro" id="IPR027417">
    <property type="entry name" value="P-loop_NTPase"/>
</dbReference>
<evidence type="ECO:0000256" key="4">
    <source>
        <dbReference type="ARBA" id="ARBA00022840"/>
    </source>
</evidence>
<dbReference type="Gene3D" id="3.40.50.300">
    <property type="entry name" value="P-loop containing nucleotide triphosphate hydrolases"/>
    <property type="match status" value="1"/>
</dbReference>
<keyword evidence="7" id="KW-1185">Reference proteome</keyword>
<dbReference type="Proteomes" id="UP000019491">
    <property type="component" value="Unassembled WGS sequence"/>
</dbReference>
<dbReference type="Pfam" id="PF08352">
    <property type="entry name" value="oligo_HPY"/>
    <property type="match status" value="1"/>
</dbReference>
<evidence type="ECO:0000256" key="3">
    <source>
        <dbReference type="ARBA" id="ARBA00022741"/>
    </source>
</evidence>
<keyword evidence="4 6" id="KW-0067">ATP-binding</keyword>
<protein>
    <submittedName>
        <fullName evidence="6">Putative ABC transporter ATP-binding protein</fullName>
    </submittedName>
</protein>
<dbReference type="InterPro" id="IPR003593">
    <property type="entry name" value="AAA+_ATPase"/>
</dbReference>
<evidence type="ECO:0000313" key="6">
    <source>
        <dbReference type="EMBL" id="GAF47531.1"/>
    </source>
</evidence>
<dbReference type="EMBL" id="BAWF01000041">
    <property type="protein sequence ID" value="GAF47531.1"/>
    <property type="molecule type" value="Genomic_DNA"/>
</dbReference>
<name>X0Q9F3_RHOWR</name>
<feature type="domain" description="ABC transporter" evidence="5">
    <location>
        <begin position="4"/>
        <end position="247"/>
    </location>
</feature>
<keyword evidence="3" id="KW-0547">Nucleotide-binding</keyword>
<dbReference type="GO" id="GO:0016887">
    <property type="term" value="F:ATP hydrolysis activity"/>
    <property type="evidence" value="ECO:0007669"/>
    <property type="project" value="InterPro"/>
</dbReference>